<evidence type="ECO:0000313" key="1">
    <source>
        <dbReference type="EMBL" id="CZT50850.1"/>
    </source>
</evidence>
<protein>
    <submittedName>
        <fullName evidence="1">Uncharacterized protein</fullName>
    </submittedName>
</protein>
<gene>
    <name evidence="1" type="ORF">RSE6_11914</name>
</gene>
<accession>A0A1E1MP21</accession>
<evidence type="ECO:0000313" key="2">
    <source>
        <dbReference type="Proteomes" id="UP000177625"/>
    </source>
</evidence>
<name>A0A1E1MP21_RHYSE</name>
<reference evidence="2" key="1">
    <citation type="submission" date="2016-03" db="EMBL/GenBank/DDBJ databases">
        <authorList>
            <person name="Guldener U."/>
        </authorList>
    </citation>
    <scope>NUCLEOTIDE SEQUENCE [LARGE SCALE GENOMIC DNA]</scope>
</reference>
<dbReference type="Proteomes" id="UP000177625">
    <property type="component" value="Unassembled WGS sequence"/>
</dbReference>
<proteinExistence type="predicted"/>
<organism evidence="1 2">
    <name type="scientific">Rhynchosporium secalis</name>
    <name type="common">Barley scald fungus</name>
    <dbReference type="NCBI Taxonomy" id="38038"/>
    <lineage>
        <taxon>Eukaryota</taxon>
        <taxon>Fungi</taxon>
        <taxon>Dikarya</taxon>
        <taxon>Ascomycota</taxon>
        <taxon>Pezizomycotina</taxon>
        <taxon>Leotiomycetes</taxon>
        <taxon>Helotiales</taxon>
        <taxon>Ploettnerulaceae</taxon>
        <taxon>Rhynchosporium</taxon>
    </lineage>
</organism>
<sequence length="59" mass="7078">MMCYVRASQRHLAIEPHEDNIEHYFSRGTPLLRYYKPKLDRLEIDSESSRELSRSQPRA</sequence>
<dbReference type="AlphaFoldDB" id="A0A1E1MP21"/>
<keyword evidence="2" id="KW-1185">Reference proteome</keyword>
<dbReference type="EMBL" id="FJVC01000456">
    <property type="protein sequence ID" value="CZT50850.1"/>
    <property type="molecule type" value="Genomic_DNA"/>
</dbReference>